<gene>
    <name evidence="12" type="ORF">BDV98DRAFT_657106</name>
</gene>
<dbReference type="CDD" id="cd03232">
    <property type="entry name" value="ABCG_PDR_domain2"/>
    <property type="match status" value="1"/>
</dbReference>
<feature type="transmembrane region" description="Helical" evidence="10">
    <location>
        <begin position="1402"/>
        <end position="1422"/>
    </location>
</feature>
<dbReference type="Pfam" id="PF06422">
    <property type="entry name" value="PDR_CDR"/>
    <property type="match status" value="1"/>
</dbReference>
<dbReference type="PROSITE" id="PS50893">
    <property type="entry name" value="ABC_TRANSPORTER_2"/>
    <property type="match status" value="2"/>
</dbReference>
<dbReference type="Pfam" id="PF19055">
    <property type="entry name" value="ABC2_membrane_7"/>
    <property type="match status" value="1"/>
</dbReference>
<dbReference type="Pfam" id="PF01061">
    <property type="entry name" value="ABC2_membrane"/>
    <property type="match status" value="2"/>
</dbReference>
<dbReference type="GO" id="GO:0016887">
    <property type="term" value="F:ATP hydrolysis activity"/>
    <property type="evidence" value="ECO:0007669"/>
    <property type="project" value="InterPro"/>
</dbReference>
<sequence>MAATSPPSFISTTTTTAQNTPERFALYPTEERQVEQLARSVSQTATKDGDLGSNPFLGSDDPRLVPGSGKFDHKAWIRSVLDLQSRDPERFPGRTAGISFKNLGAFGYGTSTDFQRTVSSVVLEAGSIVRRVLGLERNRKIQILRNFDGLVKSGEMLIVLGRPGSGCTTFLKVIAGQTHGLHLEPDTSIHYQGIPREVMMKNFRGEVIYQAEADHHFPQLSVGVTLSFAARARAPRNRLDGVTREQWADHMRDVTMAVLGLSHTVNTRVGDNFIRGVSGGERKRVSIAEAILSGAPIQCWDNSTRGLDSASALEFVRTLRNGAEASGATAIVAIYQASQAAYDVFDKVVLLYEGRQIYFGRTTEAKQFFLELGYDCPPRQTTADFLTSLTNPTERIFAAVWRASVTHKFLMEEIAEYDQENPVGGQHLEHFKRSRQAQQSKNIKLCLWRAWQREKNDMTIALVTVISNSIIFLVLGTAFVNRPEDTSSFFTRGALLFFSILMSAFASALEILSLYIQRPIVEKHATQYAFYYAYTEAIASMIMDLPTKIVTAIICNLILYFVTNLRRTPSAFFVFFLFSFTTTLVMSMVFRSLGAFTKTIHQAMPPTAMFILLLVLYTGFALPIPDMRPWFGWLTYINPVAYAFESLMINEFDGRQFPCSDFVPAYPTATGNTRICNIDGAVVGEGFVQGTDYIRLSFDYHRRNMWRNFGVLVAFMVLFLGTYLFGVEYVSAAKSKGEVLVFKNGRLPPRMNKDDSDEEGRTKGEQQEVVRTMGDVKAEKAQNGSSAQNAHAEKDIFMWRDVCYDIRIKKQPRRLLDHVDGWVMPGTLTALMGVSGAGKTTLLDVLASRVTTGVVSGDMLVNGRQRDQSFQRKTGYVQQQDLHLETSTVREALIFSAVLRQPSHVTREEKLAWVEEVIELLDMQEYAEAVVGILGEGLNVEQRKRLTIAVELAAKPQLLLFLDEPTSGLDSQTAWSICSLMRKLANNGQAVLCTIHQPSAVLFQEFDRLLFLAPGGRTVYFGEIDENSRTLTSYFEKKGSHPCPQDANPAEWMLEVIGAVPGIPAVHDWAAVWNASPERDFVRTEISRMQHELSSRGGNTSSEDLKSFAAPFSLQFWLVFKRVNQQFWRTPTYIWSKVLISMFTALFVGFSFYMAENSLQGMKNQMFSVFELLTVFESLVEMMMPHFVTQRSLYEVRERPSKAYSWQSFMLAQILAEIPWHVLMGFLSFFAFYYPIGLYRNAEFAGETSERAGLFFLLVVVFYLFTSTFTHLLIAGIETSEAAANLGNVLFTMCLIFCGVLVMPSGFWVFMYRVSPFTYLVSAMMSVGIAHAPVYCAPKELRVFDPPDGMTCGAYLEEFISSAGGRLLNGEATSQCEYCQFDSTDGFLATINADYGNRWRDLGILFVFIAFNVVVAVFLYWLMRVPRGEKKVEVAATDPVLDAKRQHEDGNRVPAEKPVVRAVVALGAPAASRKPAS</sequence>
<evidence type="ECO:0000256" key="5">
    <source>
        <dbReference type="ARBA" id="ARBA00022741"/>
    </source>
</evidence>
<dbReference type="FunFam" id="3.40.50.300:FF:000881">
    <property type="entry name" value="ABC multidrug transporter A-1"/>
    <property type="match status" value="1"/>
</dbReference>
<evidence type="ECO:0000256" key="1">
    <source>
        <dbReference type="ARBA" id="ARBA00004141"/>
    </source>
</evidence>
<keyword evidence="6" id="KW-0067">ATP-binding</keyword>
<feature type="transmembrane region" description="Helical" evidence="10">
    <location>
        <begin position="1208"/>
        <end position="1233"/>
    </location>
</feature>
<dbReference type="Pfam" id="PF14510">
    <property type="entry name" value="ABC_trans_N"/>
    <property type="match status" value="1"/>
</dbReference>
<dbReference type="STRING" id="1884261.A0A5C3QD70"/>
<dbReference type="OrthoDB" id="245989at2759"/>
<feature type="transmembrane region" description="Helical" evidence="10">
    <location>
        <begin position="1254"/>
        <end position="1277"/>
    </location>
</feature>
<feature type="transmembrane region" description="Helical" evidence="10">
    <location>
        <begin position="459"/>
        <end position="481"/>
    </location>
</feature>
<dbReference type="InterPro" id="IPR027417">
    <property type="entry name" value="P-loop_NTPase"/>
</dbReference>
<dbReference type="InterPro" id="IPR003593">
    <property type="entry name" value="AAA+_ATPase"/>
</dbReference>
<feature type="transmembrane region" description="Helical" evidence="10">
    <location>
        <begin position="537"/>
        <end position="559"/>
    </location>
</feature>
<keyword evidence="5" id="KW-0547">Nucleotide-binding</keyword>
<dbReference type="InterPro" id="IPR034003">
    <property type="entry name" value="ABCG_PDR_2"/>
</dbReference>
<evidence type="ECO:0000256" key="10">
    <source>
        <dbReference type="SAM" id="Phobius"/>
    </source>
</evidence>
<dbReference type="GO" id="GO:0005524">
    <property type="term" value="F:ATP binding"/>
    <property type="evidence" value="ECO:0007669"/>
    <property type="project" value="UniProtKB-KW"/>
</dbReference>
<organism evidence="12 13">
    <name type="scientific">Pterulicium gracile</name>
    <dbReference type="NCBI Taxonomy" id="1884261"/>
    <lineage>
        <taxon>Eukaryota</taxon>
        <taxon>Fungi</taxon>
        <taxon>Dikarya</taxon>
        <taxon>Basidiomycota</taxon>
        <taxon>Agaricomycotina</taxon>
        <taxon>Agaricomycetes</taxon>
        <taxon>Agaricomycetidae</taxon>
        <taxon>Agaricales</taxon>
        <taxon>Pleurotineae</taxon>
        <taxon>Pterulaceae</taxon>
        <taxon>Pterulicium</taxon>
    </lineage>
</organism>
<comment type="subcellular location">
    <subcellularLocation>
        <location evidence="1">Membrane</location>
        <topology evidence="1">Multi-pass membrane protein</topology>
    </subcellularLocation>
</comment>
<evidence type="ECO:0000256" key="4">
    <source>
        <dbReference type="ARBA" id="ARBA00022692"/>
    </source>
</evidence>
<feature type="domain" description="ABC transporter" evidence="11">
    <location>
        <begin position="123"/>
        <end position="378"/>
    </location>
</feature>
<dbReference type="InterPro" id="IPR010929">
    <property type="entry name" value="PDR_CDR_ABC"/>
</dbReference>
<dbReference type="InterPro" id="IPR013525">
    <property type="entry name" value="ABC2_TM"/>
</dbReference>
<feature type="region of interest" description="Disordered" evidence="9">
    <location>
        <begin position="39"/>
        <end position="64"/>
    </location>
</feature>
<feature type="transmembrane region" description="Helical" evidence="10">
    <location>
        <begin position="1134"/>
        <end position="1155"/>
    </location>
</feature>
<dbReference type="InterPro" id="IPR017871">
    <property type="entry name" value="ABC_transporter-like_CS"/>
</dbReference>
<comment type="similarity">
    <text evidence="2">Belongs to the ABC transporter superfamily. ABCG family. PDR (TC 3.A.1.205) subfamily.</text>
</comment>
<name>A0A5C3QD70_9AGAR</name>
<feature type="transmembrane region" description="Helical" evidence="10">
    <location>
        <begin position="1167"/>
        <end position="1188"/>
    </location>
</feature>
<keyword evidence="3" id="KW-0813">Transport</keyword>
<dbReference type="CDD" id="cd03233">
    <property type="entry name" value="ABCG_PDR_domain1"/>
    <property type="match status" value="1"/>
</dbReference>
<dbReference type="GO" id="GO:0140359">
    <property type="term" value="F:ABC-type transporter activity"/>
    <property type="evidence" value="ECO:0007669"/>
    <property type="project" value="InterPro"/>
</dbReference>
<evidence type="ECO:0000313" key="13">
    <source>
        <dbReference type="Proteomes" id="UP000305067"/>
    </source>
</evidence>
<protein>
    <submittedName>
        <fullName evidence="12">Pleiotropic drug resistance protein PDR</fullName>
    </submittedName>
</protein>
<feature type="region of interest" description="Disordered" evidence="9">
    <location>
        <begin position="1"/>
        <end position="21"/>
    </location>
</feature>
<dbReference type="Proteomes" id="UP000305067">
    <property type="component" value="Unassembled WGS sequence"/>
</dbReference>
<keyword evidence="4 10" id="KW-0812">Transmembrane</keyword>
<feature type="transmembrane region" description="Helical" evidence="10">
    <location>
        <begin position="1289"/>
        <end position="1310"/>
    </location>
</feature>
<dbReference type="Gene3D" id="3.40.50.300">
    <property type="entry name" value="P-loop containing nucleotide triphosphate hydrolases"/>
    <property type="match status" value="2"/>
</dbReference>
<dbReference type="InterPro" id="IPR029481">
    <property type="entry name" value="ABC_trans_N"/>
</dbReference>
<evidence type="ECO:0000256" key="8">
    <source>
        <dbReference type="ARBA" id="ARBA00023136"/>
    </source>
</evidence>
<accession>A0A5C3QD70</accession>
<dbReference type="InterPro" id="IPR003439">
    <property type="entry name" value="ABC_transporter-like_ATP-bd"/>
</dbReference>
<dbReference type="FunFam" id="3.40.50.300:FF:000054">
    <property type="entry name" value="ABC multidrug transporter atrF"/>
    <property type="match status" value="1"/>
</dbReference>
<evidence type="ECO:0000256" key="2">
    <source>
        <dbReference type="ARBA" id="ARBA00006012"/>
    </source>
</evidence>
<dbReference type="EMBL" id="ML178831">
    <property type="protein sequence ID" value="TFK99992.1"/>
    <property type="molecule type" value="Genomic_DNA"/>
</dbReference>
<feature type="domain" description="ABC transporter" evidence="11">
    <location>
        <begin position="797"/>
        <end position="1040"/>
    </location>
</feature>
<keyword evidence="7 10" id="KW-1133">Transmembrane helix</keyword>
<proteinExistence type="inferred from homology"/>
<feature type="transmembrane region" description="Helical" evidence="10">
    <location>
        <begin position="493"/>
        <end position="516"/>
    </location>
</feature>
<feature type="transmembrane region" description="Helical" evidence="10">
    <location>
        <begin position="1317"/>
        <end position="1335"/>
    </location>
</feature>
<dbReference type="Pfam" id="PF00005">
    <property type="entry name" value="ABC_tran"/>
    <property type="match status" value="2"/>
</dbReference>
<dbReference type="InterPro" id="IPR034001">
    <property type="entry name" value="ABCG_PDR_1"/>
</dbReference>
<dbReference type="InterPro" id="IPR043926">
    <property type="entry name" value="ABCG_dom"/>
</dbReference>
<evidence type="ECO:0000259" key="11">
    <source>
        <dbReference type="PROSITE" id="PS50893"/>
    </source>
</evidence>
<reference evidence="12 13" key="1">
    <citation type="journal article" date="2019" name="Nat. Ecol. Evol.">
        <title>Megaphylogeny resolves global patterns of mushroom evolution.</title>
        <authorList>
            <person name="Varga T."/>
            <person name="Krizsan K."/>
            <person name="Foldi C."/>
            <person name="Dima B."/>
            <person name="Sanchez-Garcia M."/>
            <person name="Sanchez-Ramirez S."/>
            <person name="Szollosi G.J."/>
            <person name="Szarkandi J.G."/>
            <person name="Papp V."/>
            <person name="Albert L."/>
            <person name="Andreopoulos W."/>
            <person name="Angelini C."/>
            <person name="Antonin V."/>
            <person name="Barry K.W."/>
            <person name="Bougher N.L."/>
            <person name="Buchanan P."/>
            <person name="Buyck B."/>
            <person name="Bense V."/>
            <person name="Catcheside P."/>
            <person name="Chovatia M."/>
            <person name="Cooper J."/>
            <person name="Damon W."/>
            <person name="Desjardin D."/>
            <person name="Finy P."/>
            <person name="Geml J."/>
            <person name="Haridas S."/>
            <person name="Hughes K."/>
            <person name="Justo A."/>
            <person name="Karasinski D."/>
            <person name="Kautmanova I."/>
            <person name="Kiss B."/>
            <person name="Kocsube S."/>
            <person name="Kotiranta H."/>
            <person name="LaButti K.M."/>
            <person name="Lechner B.E."/>
            <person name="Liimatainen K."/>
            <person name="Lipzen A."/>
            <person name="Lukacs Z."/>
            <person name="Mihaltcheva S."/>
            <person name="Morgado L.N."/>
            <person name="Niskanen T."/>
            <person name="Noordeloos M.E."/>
            <person name="Ohm R.A."/>
            <person name="Ortiz-Santana B."/>
            <person name="Ovrebo C."/>
            <person name="Racz N."/>
            <person name="Riley R."/>
            <person name="Savchenko A."/>
            <person name="Shiryaev A."/>
            <person name="Soop K."/>
            <person name="Spirin V."/>
            <person name="Szebenyi C."/>
            <person name="Tomsovsky M."/>
            <person name="Tulloss R.E."/>
            <person name="Uehling J."/>
            <person name="Grigoriev I.V."/>
            <person name="Vagvolgyi C."/>
            <person name="Papp T."/>
            <person name="Martin F.M."/>
            <person name="Miettinen O."/>
            <person name="Hibbett D.S."/>
            <person name="Nagy L.G."/>
        </authorList>
    </citation>
    <scope>NUCLEOTIDE SEQUENCE [LARGE SCALE GENOMIC DNA]</scope>
    <source>
        <strain evidence="12 13">CBS 309.79</strain>
    </source>
</reference>
<keyword evidence="13" id="KW-1185">Reference proteome</keyword>
<feature type="transmembrane region" description="Helical" evidence="10">
    <location>
        <begin position="571"/>
        <end position="591"/>
    </location>
</feature>
<dbReference type="SMART" id="SM00382">
    <property type="entry name" value="AAA"/>
    <property type="match status" value="2"/>
</dbReference>
<evidence type="ECO:0000256" key="7">
    <source>
        <dbReference type="ARBA" id="ARBA00022989"/>
    </source>
</evidence>
<evidence type="ECO:0000256" key="9">
    <source>
        <dbReference type="SAM" id="MobiDB-lite"/>
    </source>
</evidence>
<evidence type="ECO:0000256" key="3">
    <source>
        <dbReference type="ARBA" id="ARBA00022448"/>
    </source>
</evidence>
<feature type="transmembrane region" description="Helical" evidence="10">
    <location>
        <begin position="603"/>
        <end position="624"/>
    </location>
</feature>
<dbReference type="PANTHER" id="PTHR19241">
    <property type="entry name" value="ATP-BINDING CASSETTE TRANSPORTER"/>
    <property type="match status" value="1"/>
</dbReference>
<evidence type="ECO:0000313" key="12">
    <source>
        <dbReference type="EMBL" id="TFK99992.1"/>
    </source>
</evidence>
<dbReference type="PROSITE" id="PS00211">
    <property type="entry name" value="ABC_TRANSPORTER_1"/>
    <property type="match status" value="1"/>
</dbReference>
<feature type="transmembrane region" description="Helical" evidence="10">
    <location>
        <begin position="705"/>
        <end position="726"/>
    </location>
</feature>
<dbReference type="GO" id="GO:0016020">
    <property type="term" value="C:membrane"/>
    <property type="evidence" value="ECO:0007669"/>
    <property type="project" value="UniProtKB-SubCell"/>
</dbReference>
<evidence type="ECO:0000256" key="6">
    <source>
        <dbReference type="ARBA" id="ARBA00022840"/>
    </source>
</evidence>
<keyword evidence="8 10" id="KW-0472">Membrane</keyword>
<dbReference type="SUPFAM" id="SSF52540">
    <property type="entry name" value="P-loop containing nucleoside triphosphate hydrolases"/>
    <property type="match status" value="2"/>
</dbReference>